<organism evidence="1 2">
    <name type="scientific">Streptomyces formicae</name>
    <dbReference type="NCBI Taxonomy" id="1616117"/>
    <lineage>
        <taxon>Bacteria</taxon>
        <taxon>Bacillati</taxon>
        <taxon>Actinomycetota</taxon>
        <taxon>Actinomycetes</taxon>
        <taxon>Kitasatosporales</taxon>
        <taxon>Streptomycetaceae</taxon>
        <taxon>Streptomyces</taxon>
    </lineage>
</organism>
<gene>
    <name evidence="1" type="ORF">J4032_22295</name>
</gene>
<dbReference type="EMBL" id="CP071872">
    <property type="protein sequence ID" value="UNM13827.1"/>
    <property type="molecule type" value="Genomic_DNA"/>
</dbReference>
<dbReference type="Proteomes" id="UP000828924">
    <property type="component" value="Chromosome"/>
</dbReference>
<sequence length="91" mass="9467">MTAADLSRVDVPAAQVAAEFAALKAKRTTDALLAEQRHLVDPVDTVFAATAAAHPEACSSSSGDPQWDAWLATRITETRAAWAAHHAGGTA</sequence>
<dbReference type="RefSeq" id="WP_242332751.1">
    <property type="nucleotide sequence ID" value="NZ_CP071872.1"/>
</dbReference>
<reference evidence="1 2" key="1">
    <citation type="submission" date="2021-03" db="EMBL/GenBank/DDBJ databases">
        <title>Complete genome of Streptomyces formicae strain 1H-GS9 (DSM 100524).</title>
        <authorList>
            <person name="Atanasov K.E."/>
            <person name="Altabella T."/>
            <person name="Ferrer A."/>
        </authorList>
    </citation>
    <scope>NUCLEOTIDE SEQUENCE [LARGE SCALE GENOMIC DNA]</scope>
    <source>
        <strain evidence="1 2">1H-GS9</strain>
    </source>
</reference>
<accession>A0ABY3WSN7</accession>
<evidence type="ECO:0000313" key="2">
    <source>
        <dbReference type="Proteomes" id="UP000828924"/>
    </source>
</evidence>
<proteinExistence type="predicted"/>
<keyword evidence="2" id="KW-1185">Reference proteome</keyword>
<protein>
    <submittedName>
        <fullName evidence="1">Uncharacterized protein</fullName>
    </submittedName>
</protein>
<name>A0ABY3WSN7_9ACTN</name>
<evidence type="ECO:0000313" key="1">
    <source>
        <dbReference type="EMBL" id="UNM13827.1"/>
    </source>
</evidence>